<sequence length="148" mass="16719">MTGQPIITLAAGLNSETLYHYLFPRWGTKRGNLRAKILFTAWTTHLRRAGPFRNPRGRSPIVGGRTSGSFFVFPNLTSLLLILCDTIFIGLSWTKKGHCADRREATPTQPTLHSWVNRDLAKSLLPFTLLPRAKKPGFICHKSQHRKP</sequence>
<keyword evidence="1" id="KW-0812">Transmembrane</keyword>
<dbReference type="AlphaFoldDB" id="A0A3N4JYA1"/>
<keyword evidence="1" id="KW-0472">Membrane</keyword>
<evidence type="ECO:0000313" key="2">
    <source>
        <dbReference type="EMBL" id="RPB01812.1"/>
    </source>
</evidence>
<evidence type="ECO:0000313" key="3">
    <source>
        <dbReference type="Proteomes" id="UP000276215"/>
    </source>
</evidence>
<dbReference type="Proteomes" id="UP000276215">
    <property type="component" value="Unassembled WGS sequence"/>
</dbReference>
<proteinExistence type="predicted"/>
<protein>
    <submittedName>
        <fullName evidence="2">Uncharacterized protein</fullName>
    </submittedName>
</protein>
<gene>
    <name evidence="2" type="ORF">L873DRAFT_604880</name>
</gene>
<feature type="transmembrane region" description="Helical" evidence="1">
    <location>
        <begin position="70"/>
        <end position="93"/>
    </location>
</feature>
<accession>A0A3N4JYA1</accession>
<organism evidence="2 3">
    <name type="scientific">Choiromyces venosus 120613-1</name>
    <dbReference type="NCBI Taxonomy" id="1336337"/>
    <lineage>
        <taxon>Eukaryota</taxon>
        <taxon>Fungi</taxon>
        <taxon>Dikarya</taxon>
        <taxon>Ascomycota</taxon>
        <taxon>Pezizomycotina</taxon>
        <taxon>Pezizomycetes</taxon>
        <taxon>Pezizales</taxon>
        <taxon>Tuberaceae</taxon>
        <taxon>Choiromyces</taxon>
    </lineage>
</organism>
<keyword evidence="3" id="KW-1185">Reference proteome</keyword>
<reference evidence="2 3" key="1">
    <citation type="journal article" date="2018" name="Nat. Ecol. Evol.">
        <title>Pezizomycetes genomes reveal the molecular basis of ectomycorrhizal truffle lifestyle.</title>
        <authorList>
            <person name="Murat C."/>
            <person name="Payen T."/>
            <person name="Noel B."/>
            <person name="Kuo A."/>
            <person name="Morin E."/>
            <person name="Chen J."/>
            <person name="Kohler A."/>
            <person name="Krizsan K."/>
            <person name="Balestrini R."/>
            <person name="Da Silva C."/>
            <person name="Montanini B."/>
            <person name="Hainaut M."/>
            <person name="Levati E."/>
            <person name="Barry K.W."/>
            <person name="Belfiori B."/>
            <person name="Cichocki N."/>
            <person name="Clum A."/>
            <person name="Dockter R.B."/>
            <person name="Fauchery L."/>
            <person name="Guy J."/>
            <person name="Iotti M."/>
            <person name="Le Tacon F."/>
            <person name="Lindquist E.A."/>
            <person name="Lipzen A."/>
            <person name="Malagnac F."/>
            <person name="Mello A."/>
            <person name="Molinier V."/>
            <person name="Miyauchi S."/>
            <person name="Poulain J."/>
            <person name="Riccioni C."/>
            <person name="Rubini A."/>
            <person name="Sitrit Y."/>
            <person name="Splivallo R."/>
            <person name="Traeger S."/>
            <person name="Wang M."/>
            <person name="Zifcakova L."/>
            <person name="Wipf D."/>
            <person name="Zambonelli A."/>
            <person name="Paolocci F."/>
            <person name="Nowrousian M."/>
            <person name="Ottonello S."/>
            <person name="Baldrian P."/>
            <person name="Spatafora J.W."/>
            <person name="Henrissat B."/>
            <person name="Nagy L.G."/>
            <person name="Aury J.M."/>
            <person name="Wincker P."/>
            <person name="Grigoriev I.V."/>
            <person name="Bonfante P."/>
            <person name="Martin F.M."/>
        </authorList>
    </citation>
    <scope>NUCLEOTIDE SEQUENCE [LARGE SCALE GENOMIC DNA]</scope>
    <source>
        <strain evidence="2 3">120613-1</strain>
    </source>
</reference>
<evidence type="ECO:0000256" key="1">
    <source>
        <dbReference type="SAM" id="Phobius"/>
    </source>
</evidence>
<keyword evidence="1" id="KW-1133">Transmembrane helix</keyword>
<name>A0A3N4JYA1_9PEZI</name>
<dbReference type="EMBL" id="ML120371">
    <property type="protein sequence ID" value="RPB01812.1"/>
    <property type="molecule type" value="Genomic_DNA"/>
</dbReference>